<keyword evidence="4" id="KW-0808">Transferase</keyword>
<organism evidence="4 5">
    <name type="scientific">Plakobranchus ocellatus</name>
    <dbReference type="NCBI Taxonomy" id="259542"/>
    <lineage>
        <taxon>Eukaryota</taxon>
        <taxon>Metazoa</taxon>
        <taxon>Spiralia</taxon>
        <taxon>Lophotrochozoa</taxon>
        <taxon>Mollusca</taxon>
        <taxon>Gastropoda</taxon>
        <taxon>Heterobranchia</taxon>
        <taxon>Euthyneura</taxon>
        <taxon>Panpulmonata</taxon>
        <taxon>Sacoglossa</taxon>
        <taxon>Placobranchoidea</taxon>
        <taxon>Plakobranchidae</taxon>
        <taxon>Plakobranchus</taxon>
    </lineage>
</organism>
<feature type="transmembrane region" description="Helical" evidence="2">
    <location>
        <begin position="59"/>
        <end position="84"/>
    </location>
</feature>
<keyword evidence="2" id="KW-0472">Membrane</keyword>
<dbReference type="AlphaFoldDB" id="A0AAV4DKL7"/>
<protein>
    <submittedName>
        <fullName evidence="4">Reverse transcriptase</fullName>
    </submittedName>
</protein>
<evidence type="ECO:0000313" key="4">
    <source>
        <dbReference type="EMBL" id="GFO44525.1"/>
    </source>
</evidence>
<keyword evidence="4" id="KW-0548">Nucleotidyltransferase</keyword>
<reference evidence="4 5" key="1">
    <citation type="journal article" date="2021" name="Elife">
        <title>Chloroplast acquisition without the gene transfer in kleptoplastic sea slugs, Plakobranchus ocellatus.</title>
        <authorList>
            <person name="Maeda T."/>
            <person name="Takahashi S."/>
            <person name="Yoshida T."/>
            <person name="Shimamura S."/>
            <person name="Takaki Y."/>
            <person name="Nagai Y."/>
            <person name="Toyoda A."/>
            <person name="Suzuki Y."/>
            <person name="Arimoto A."/>
            <person name="Ishii H."/>
            <person name="Satoh N."/>
            <person name="Nishiyama T."/>
            <person name="Hasebe M."/>
            <person name="Maruyama T."/>
            <person name="Minagawa J."/>
            <person name="Obokata J."/>
            <person name="Shigenobu S."/>
        </authorList>
    </citation>
    <scope>NUCLEOTIDE SEQUENCE [LARGE SCALE GENOMIC DNA]</scope>
</reference>
<dbReference type="EMBL" id="BLXT01007956">
    <property type="protein sequence ID" value="GFO44525.1"/>
    <property type="molecule type" value="Genomic_DNA"/>
</dbReference>
<comment type="caution">
    <text evidence="4">The sequence shown here is derived from an EMBL/GenBank/DDBJ whole genome shotgun (WGS) entry which is preliminary data.</text>
</comment>
<accession>A0AAV4DKL7</accession>
<feature type="chain" id="PRO_5043595900" evidence="3">
    <location>
        <begin position="24"/>
        <end position="205"/>
    </location>
</feature>
<evidence type="ECO:0000256" key="2">
    <source>
        <dbReference type="SAM" id="Phobius"/>
    </source>
</evidence>
<name>A0AAV4DKL7_9GAST</name>
<dbReference type="GO" id="GO:0003964">
    <property type="term" value="F:RNA-directed DNA polymerase activity"/>
    <property type="evidence" value="ECO:0007669"/>
    <property type="project" value="UniProtKB-KW"/>
</dbReference>
<evidence type="ECO:0000313" key="5">
    <source>
        <dbReference type="Proteomes" id="UP000735302"/>
    </source>
</evidence>
<keyword evidence="2" id="KW-1133">Transmembrane helix</keyword>
<keyword evidence="3" id="KW-0732">Signal</keyword>
<feature type="region of interest" description="Disordered" evidence="1">
    <location>
        <begin position="108"/>
        <end position="205"/>
    </location>
</feature>
<feature type="signal peptide" evidence="3">
    <location>
        <begin position="1"/>
        <end position="23"/>
    </location>
</feature>
<keyword evidence="2" id="KW-0812">Transmembrane</keyword>
<gene>
    <name evidence="4" type="ORF">PoB_007103000</name>
</gene>
<evidence type="ECO:0000256" key="1">
    <source>
        <dbReference type="SAM" id="MobiDB-lite"/>
    </source>
</evidence>
<proteinExistence type="predicted"/>
<keyword evidence="5" id="KW-1185">Reference proteome</keyword>
<sequence length="205" mass="22910">MAAGVALQLGLVTFLTILVGVEGWRCAKYQHYFSQQPDYIECVWDCCGNSFNRHCCAPIGIIVGCSIVGAVVVAALIVLLACWWQRRRSRYNKGPRLFHNRKHSHYPVAPTSVTRPAPLMPYRGGPESEGQMYRPPPTSAYRPRPGAPSQAYDPEKKVPPTDFYEPDPPRGPPQGQGYRQGPPVPGHAYRQGPPPQRPPVREYFD</sequence>
<dbReference type="Proteomes" id="UP000735302">
    <property type="component" value="Unassembled WGS sequence"/>
</dbReference>
<keyword evidence="4" id="KW-0695">RNA-directed DNA polymerase</keyword>
<evidence type="ECO:0000256" key="3">
    <source>
        <dbReference type="SAM" id="SignalP"/>
    </source>
</evidence>